<dbReference type="GO" id="GO:0004479">
    <property type="term" value="F:methionyl-tRNA formyltransferase activity"/>
    <property type="evidence" value="ECO:0007669"/>
    <property type="project" value="UniProtKB-EC"/>
</dbReference>
<dbReference type="Gene3D" id="3.40.50.12230">
    <property type="match status" value="1"/>
</dbReference>
<dbReference type="InterPro" id="IPR011034">
    <property type="entry name" value="Formyl_transferase-like_C_sf"/>
</dbReference>
<dbReference type="InterPro" id="IPR005793">
    <property type="entry name" value="Formyl_trans_C"/>
</dbReference>
<dbReference type="InterPro" id="IPR044135">
    <property type="entry name" value="Met-tRNA-FMT_C"/>
</dbReference>
<feature type="domain" description="Formyl transferase C-terminal" evidence="6">
    <location>
        <begin position="214"/>
        <end position="306"/>
    </location>
</feature>
<dbReference type="AlphaFoldDB" id="A0A7X9E7I2"/>
<dbReference type="CDD" id="cd08646">
    <property type="entry name" value="FMT_core_Met-tRNA-FMT_N"/>
    <property type="match status" value="1"/>
</dbReference>
<dbReference type="Pfam" id="PF02911">
    <property type="entry name" value="Formyl_trans_C"/>
    <property type="match status" value="1"/>
</dbReference>
<dbReference type="InterPro" id="IPR036477">
    <property type="entry name" value="Formyl_transf_N_sf"/>
</dbReference>
<protein>
    <recommendedName>
        <fullName evidence="2">methionyl-tRNA formyltransferase</fullName>
        <ecNumber evidence="2">2.1.2.9</ecNumber>
    </recommendedName>
</protein>
<gene>
    <name evidence="7" type="ORF">GYA37_03695</name>
</gene>
<dbReference type="SUPFAM" id="SSF50486">
    <property type="entry name" value="FMT C-terminal domain-like"/>
    <property type="match status" value="1"/>
</dbReference>
<dbReference type="Proteomes" id="UP000590542">
    <property type="component" value="Unassembled WGS sequence"/>
</dbReference>
<evidence type="ECO:0000256" key="3">
    <source>
        <dbReference type="ARBA" id="ARBA00022679"/>
    </source>
</evidence>
<comment type="caution">
    <text evidence="7">The sequence shown here is derived from an EMBL/GenBank/DDBJ whole genome shotgun (WGS) entry which is preliminary data.</text>
</comment>
<name>A0A7X9E7I2_UNCKA</name>
<evidence type="ECO:0000256" key="4">
    <source>
        <dbReference type="ARBA" id="ARBA00022917"/>
    </source>
</evidence>
<evidence type="ECO:0000256" key="1">
    <source>
        <dbReference type="ARBA" id="ARBA00010699"/>
    </source>
</evidence>
<dbReference type="InterPro" id="IPR041711">
    <property type="entry name" value="Met-tRNA-FMT_N"/>
</dbReference>
<organism evidence="7 8">
    <name type="scientific">candidate division WWE3 bacterium</name>
    <dbReference type="NCBI Taxonomy" id="2053526"/>
    <lineage>
        <taxon>Bacteria</taxon>
        <taxon>Katanobacteria</taxon>
    </lineage>
</organism>
<accession>A0A7X9E7I2</accession>
<keyword evidence="4" id="KW-0648">Protein biosynthesis</keyword>
<dbReference type="EMBL" id="JAAZNV010000012">
    <property type="protein sequence ID" value="NMB91921.1"/>
    <property type="molecule type" value="Genomic_DNA"/>
</dbReference>
<evidence type="ECO:0000259" key="5">
    <source>
        <dbReference type="Pfam" id="PF00551"/>
    </source>
</evidence>
<dbReference type="InterPro" id="IPR002376">
    <property type="entry name" value="Formyl_transf_N"/>
</dbReference>
<dbReference type="EC" id="2.1.2.9" evidence="2"/>
<dbReference type="CDD" id="cd08704">
    <property type="entry name" value="Met_tRNA_FMT_C"/>
    <property type="match status" value="1"/>
</dbReference>
<comment type="similarity">
    <text evidence="1">Belongs to the Fmt family.</text>
</comment>
<feature type="domain" description="Formyl transferase N-terminal" evidence="5">
    <location>
        <begin position="1"/>
        <end position="180"/>
    </location>
</feature>
<proteinExistence type="inferred from homology"/>
<reference evidence="7 8" key="1">
    <citation type="journal article" date="2020" name="Biotechnol. Biofuels">
        <title>New insights from the biogas microbiome by comprehensive genome-resolved metagenomics of nearly 1600 species originating from multiple anaerobic digesters.</title>
        <authorList>
            <person name="Campanaro S."/>
            <person name="Treu L."/>
            <person name="Rodriguez-R L.M."/>
            <person name="Kovalovszki A."/>
            <person name="Ziels R.M."/>
            <person name="Maus I."/>
            <person name="Zhu X."/>
            <person name="Kougias P.G."/>
            <person name="Basile A."/>
            <person name="Luo G."/>
            <person name="Schluter A."/>
            <person name="Konstantinidis K.T."/>
            <person name="Angelidaki I."/>
        </authorList>
    </citation>
    <scope>NUCLEOTIDE SEQUENCE [LARGE SCALE GENOMIC DNA]</scope>
    <source>
        <strain evidence="7">AS27yjCOA_202</strain>
    </source>
</reference>
<evidence type="ECO:0000259" key="6">
    <source>
        <dbReference type="Pfam" id="PF02911"/>
    </source>
</evidence>
<dbReference type="SUPFAM" id="SSF53328">
    <property type="entry name" value="Formyltransferase"/>
    <property type="match status" value="1"/>
</dbReference>
<evidence type="ECO:0000256" key="2">
    <source>
        <dbReference type="ARBA" id="ARBA00012261"/>
    </source>
</evidence>
<evidence type="ECO:0000313" key="7">
    <source>
        <dbReference type="EMBL" id="NMB91921.1"/>
    </source>
</evidence>
<sequence length="311" mass="35984">MKVAFFGTSNRSIPILESLKSHFDIVLIVTKEDVVVGRKKIKRETEVKRWAKENDIKFLEIKFLKGEDLEKVVEEVKETNPDYGVVADFSFIIPKEIISLFDIRLINIHFSLLPKYRGSSPVQFAILNGDKTIGITFHVVDEKMDNGAILFQSCYSMNGNETAGELYDILFKIASDKLPEILEKYSQGQIKPIVQDKELATFTFSKTHPKSTFIFKEDALIDWSKKPEEIERVVRAFNPWPIAWTYLKNLEKSKYLITRIKLKKHIDKDLKVKIYKAVIKDGKLLIEQLQVEGKNKVSWKDFENGYLNSTN</sequence>
<dbReference type="PANTHER" id="PTHR11138">
    <property type="entry name" value="METHIONYL-TRNA FORMYLTRANSFERASE"/>
    <property type="match status" value="1"/>
</dbReference>
<dbReference type="Pfam" id="PF00551">
    <property type="entry name" value="Formyl_trans_N"/>
    <property type="match status" value="1"/>
</dbReference>
<keyword evidence="3" id="KW-0808">Transferase</keyword>
<dbReference type="PANTHER" id="PTHR11138:SF5">
    <property type="entry name" value="METHIONYL-TRNA FORMYLTRANSFERASE, MITOCHONDRIAL"/>
    <property type="match status" value="1"/>
</dbReference>
<evidence type="ECO:0000313" key="8">
    <source>
        <dbReference type="Proteomes" id="UP000590542"/>
    </source>
</evidence>